<name>A0ABV1WWM5_9ACTN</name>
<dbReference type="RefSeq" id="WP_350781827.1">
    <property type="nucleotide sequence ID" value="NZ_JBEPEK010000106.1"/>
</dbReference>
<proteinExistence type="predicted"/>
<evidence type="ECO:0000256" key="1">
    <source>
        <dbReference type="SAM" id="MobiDB-lite"/>
    </source>
</evidence>
<dbReference type="Proteomes" id="UP001474181">
    <property type="component" value="Unassembled WGS sequence"/>
</dbReference>
<evidence type="ECO:0000313" key="3">
    <source>
        <dbReference type="Proteomes" id="UP001474181"/>
    </source>
</evidence>
<dbReference type="EMBL" id="JBEPEK010000106">
    <property type="protein sequence ID" value="MER7181193.1"/>
    <property type="molecule type" value="Genomic_DNA"/>
</dbReference>
<feature type="region of interest" description="Disordered" evidence="1">
    <location>
        <begin position="1"/>
        <end position="63"/>
    </location>
</feature>
<feature type="compositionally biased region" description="Pro residues" evidence="1">
    <location>
        <begin position="37"/>
        <end position="46"/>
    </location>
</feature>
<feature type="compositionally biased region" description="Low complexity" evidence="1">
    <location>
        <begin position="10"/>
        <end position="25"/>
    </location>
</feature>
<accession>A0ABV1WWM5</accession>
<gene>
    <name evidence="2" type="ORF">ABT404_17210</name>
</gene>
<protein>
    <submittedName>
        <fullName evidence="2">Uncharacterized protein</fullName>
    </submittedName>
</protein>
<keyword evidence="3" id="KW-1185">Reference proteome</keyword>
<feature type="compositionally biased region" description="Basic and acidic residues" evidence="1">
    <location>
        <begin position="52"/>
        <end position="63"/>
    </location>
</feature>
<comment type="caution">
    <text evidence="2">The sequence shown here is derived from an EMBL/GenBank/DDBJ whole genome shotgun (WGS) entry which is preliminary data.</text>
</comment>
<sequence length="63" mass="6710">MTARKPVRSGAAEPGPAPEGTAGIPDTAGDPAGDQPVPEPLTPEPLSPEAWQRLRDRLVRKYH</sequence>
<evidence type="ECO:0000313" key="2">
    <source>
        <dbReference type="EMBL" id="MER7181193.1"/>
    </source>
</evidence>
<reference evidence="2 3" key="1">
    <citation type="submission" date="2024-06" db="EMBL/GenBank/DDBJ databases">
        <title>The Natural Products Discovery Center: Release of the First 8490 Sequenced Strains for Exploring Actinobacteria Biosynthetic Diversity.</title>
        <authorList>
            <person name="Kalkreuter E."/>
            <person name="Kautsar S.A."/>
            <person name="Yang D."/>
            <person name="Bader C.D."/>
            <person name="Teijaro C.N."/>
            <person name="Fluegel L."/>
            <person name="Davis C.M."/>
            <person name="Simpson J.R."/>
            <person name="Lauterbach L."/>
            <person name="Steele A.D."/>
            <person name="Gui C."/>
            <person name="Meng S."/>
            <person name="Li G."/>
            <person name="Viehrig K."/>
            <person name="Ye F."/>
            <person name="Su P."/>
            <person name="Kiefer A.F."/>
            <person name="Nichols A."/>
            <person name="Cepeda A.J."/>
            <person name="Yan W."/>
            <person name="Fan B."/>
            <person name="Jiang Y."/>
            <person name="Adhikari A."/>
            <person name="Zheng C.-J."/>
            <person name="Schuster L."/>
            <person name="Cowan T.M."/>
            <person name="Smanski M.J."/>
            <person name="Chevrette M.G."/>
            <person name="De Carvalho L.P.S."/>
            <person name="Shen B."/>
        </authorList>
    </citation>
    <scope>NUCLEOTIDE SEQUENCE [LARGE SCALE GENOMIC DNA]</scope>
    <source>
        <strain evidence="2 3">NPDC000234</strain>
    </source>
</reference>
<organism evidence="2 3">
    <name type="scientific">Streptomyces hyaluromycini</name>
    <dbReference type="NCBI Taxonomy" id="1377993"/>
    <lineage>
        <taxon>Bacteria</taxon>
        <taxon>Bacillati</taxon>
        <taxon>Actinomycetota</taxon>
        <taxon>Actinomycetes</taxon>
        <taxon>Kitasatosporales</taxon>
        <taxon>Streptomycetaceae</taxon>
        <taxon>Streptomyces</taxon>
    </lineage>
</organism>